<protein>
    <submittedName>
        <fullName evidence="1">Uncharacterized protein</fullName>
    </submittedName>
</protein>
<dbReference type="EMBL" id="ML208474">
    <property type="protein sequence ID" value="TFK64457.1"/>
    <property type="molecule type" value="Genomic_DNA"/>
</dbReference>
<dbReference type="Proteomes" id="UP000308600">
    <property type="component" value="Unassembled WGS sequence"/>
</dbReference>
<evidence type="ECO:0000313" key="1">
    <source>
        <dbReference type="EMBL" id="TFK64457.1"/>
    </source>
</evidence>
<gene>
    <name evidence="1" type="ORF">BDN72DRAFT_881520</name>
</gene>
<keyword evidence="2" id="KW-1185">Reference proteome</keyword>
<evidence type="ECO:0000313" key="2">
    <source>
        <dbReference type="Proteomes" id="UP000308600"/>
    </source>
</evidence>
<sequence length="227" mass="24815">MNSTAVEPRTDAMLNSCTCDKQLVLAVRMVLCYSVRGHEDTMLCNPMKKKILSTSGKDAGMISNATSIVEPPTSFKFATNSNSDQYGRTSGRTGRQFGHHVRQLESLEDEASTAFLTPWLNLRLGIECDLVSGHAHCTTEFVRLARDCYNLEGNLIAILSVPSSTDQIGERSPAPPSNFHNAVPLVLTSTPNDHRKNTQGGVTTRKWQKRDETQATILTPGSPPPSV</sequence>
<name>A0ACD3AFD1_9AGAR</name>
<organism evidence="1 2">
    <name type="scientific">Pluteus cervinus</name>
    <dbReference type="NCBI Taxonomy" id="181527"/>
    <lineage>
        <taxon>Eukaryota</taxon>
        <taxon>Fungi</taxon>
        <taxon>Dikarya</taxon>
        <taxon>Basidiomycota</taxon>
        <taxon>Agaricomycotina</taxon>
        <taxon>Agaricomycetes</taxon>
        <taxon>Agaricomycetidae</taxon>
        <taxon>Agaricales</taxon>
        <taxon>Pluteineae</taxon>
        <taxon>Pluteaceae</taxon>
        <taxon>Pluteus</taxon>
    </lineage>
</organism>
<reference evidence="1 2" key="1">
    <citation type="journal article" date="2019" name="Nat. Ecol. Evol.">
        <title>Megaphylogeny resolves global patterns of mushroom evolution.</title>
        <authorList>
            <person name="Varga T."/>
            <person name="Krizsan K."/>
            <person name="Foldi C."/>
            <person name="Dima B."/>
            <person name="Sanchez-Garcia M."/>
            <person name="Sanchez-Ramirez S."/>
            <person name="Szollosi G.J."/>
            <person name="Szarkandi J.G."/>
            <person name="Papp V."/>
            <person name="Albert L."/>
            <person name="Andreopoulos W."/>
            <person name="Angelini C."/>
            <person name="Antonin V."/>
            <person name="Barry K.W."/>
            <person name="Bougher N.L."/>
            <person name="Buchanan P."/>
            <person name="Buyck B."/>
            <person name="Bense V."/>
            <person name="Catcheside P."/>
            <person name="Chovatia M."/>
            <person name="Cooper J."/>
            <person name="Damon W."/>
            <person name="Desjardin D."/>
            <person name="Finy P."/>
            <person name="Geml J."/>
            <person name="Haridas S."/>
            <person name="Hughes K."/>
            <person name="Justo A."/>
            <person name="Karasinski D."/>
            <person name="Kautmanova I."/>
            <person name="Kiss B."/>
            <person name="Kocsube S."/>
            <person name="Kotiranta H."/>
            <person name="LaButti K.M."/>
            <person name="Lechner B.E."/>
            <person name="Liimatainen K."/>
            <person name="Lipzen A."/>
            <person name="Lukacs Z."/>
            <person name="Mihaltcheva S."/>
            <person name="Morgado L.N."/>
            <person name="Niskanen T."/>
            <person name="Noordeloos M.E."/>
            <person name="Ohm R.A."/>
            <person name="Ortiz-Santana B."/>
            <person name="Ovrebo C."/>
            <person name="Racz N."/>
            <person name="Riley R."/>
            <person name="Savchenko A."/>
            <person name="Shiryaev A."/>
            <person name="Soop K."/>
            <person name="Spirin V."/>
            <person name="Szebenyi C."/>
            <person name="Tomsovsky M."/>
            <person name="Tulloss R.E."/>
            <person name="Uehling J."/>
            <person name="Grigoriev I.V."/>
            <person name="Vagvolgyi C."/>
            <person name="Papp T."/>
            <person name="Martin F.M."/>
            <person name="Miettinen O."/>
            <person name="Hibbett D.S."/>
            <person name="Nagy L.G."/>
        </authorList>
    </citation>
    <scope>NUCLEOTIDE SEQUENCE [LARGE SCALE GENOMIC DNA]</scope>
    <source>
        <strain evidence="1 2">NL-1719</strain>
    </source>
</reference>
<proteinExistence type="predicted"/>
<accession>A0ACD3AFD1</accession>